<dbReference type="RefSeq" id="WP_201663954.1">
    <property type="nucleotide sequence ID" value="NZ_JAEQNC010000024.1"/>
</dbReference>
<keyword evidence="1" id="KW-1133">Transmembrane helix</keyword>
<organism evidence="2 3">
    <name type="scientific">Rhizobium setariae</name>
    <dbReference type="NCBI Taxonomy" id="2801340"/>
    <lineage>
        <taxon>Bacteria</taxon>
        <taxon>Pseudomonadati</taxon>
        <taxon>Pseudomonadota</taxon>
        <taxon>Alphaproteobacteria</taxon>
        <taxon>Hyphomicrobiales</taxon>
        <taxon>Rhizobiaceae</taxon>
        <taxon>Rhizobium/Agrobacterium group</taxon>
        <taxon>Rhizobium</taxon>
    </lineage>
</organism>
<dbReference type="Proteomes" id="UP000633219">
    <property type="component" value="Unassembled WGS sequence"/>
</dbReference>
<proteinExistence type="predicted"/>
<keyword evidence="3" id="KW-1185">Reference proteome</keyword>
<sequence>MSQVDEMEDPIISLRSRMRDVEKTVIIHGEKLTRLDEWKQKLDIDQARRDEQFLGIKADLNSIKSNLSRIVWLIGSTLIVAVVGFLVAGGFQVP</sequence>
<protein>
    <submittedName>
        <fullName evidence="2">Uncharacterized protein</fullName>
    </submittedName>
</protein>
<evidence type="ECO:0000313" key="2">
    <source>
        <dbReference type="EMBL" id="MBL0375407.1"/>
    </source>
</evidence>
<keyword evidence="1" id="KW-0472">Membrane</keyword>
<dbReference type="EMBL" id="JAEQNC010000024">
    <property type="protein sequence ID" value="MBL0375407.1"/>
    <property type="molecule type" value="Genomic_DNA"/>
</dbReference>
<gene>
    <name evidence="2" type="ORF">JJB09_25690</name>
</gene>
<feature type="transmembrane region" description="Helical" evidence="1">
    <location>
        <begin position="70"/>
        <end position="91"/>
    </location>
</feature>
<comment type="caution">
    <text evidence="2">The sequence shown here is derived from an EMBL/GenBank/DDBJ whole genome shotgun (WGS) entry which is preliminary data.</text>
</comment>
<accession>A0A936YUM6</accession>
<evidence type="ECO:0000313" key="3">
    <source>
        <dbReference type="Proteomes" id="UP000633219"/>
    </source>
</evidence>
<dbReference type="AlphaFoldDB" id="A0A936YUM6"/>
<evidence type="ECO:0000256" key="1">
    <source>
        <dbReference type="SAM" id="Phobius"/>
    </source>
</evidence>
<keyword evidence="1" id="KW-0812">Transmembrane</keyword>
<name>A0A936YUM6_9HYPH</name>
<reference evidence="2" key="1">
    <citation type="submission" date="2021-01" db="EMBL/GenBank/DDBJ databases">
        <title>Rhizobium sp. strain KVB221 16S ribosomal RNA gene Genome sequencing and assembly.</title>
        <authorList>
            <person name="Kang M."/>
        </authorList>
    </citation>
    <scope>NUCLEOTIDE SEQUENCE</scope>
    <source>
        <strain evidence="2">KVB221</strain>
    </source>
</reference>